<comment type="caution">
    <text evidence="9">The sequence shown here is derived from an EMBL/GenBank/DDBJ whole genome shotgun (WGS) entry which is preliminary data.</text>
</comment>
<dbReference type="NCBIfam" id="TIGR00830">
    <property type="entry name" value="PTBA"/>
    <property type="match status" value="1"/>
</dbReference>
<dbReference type="EMBL" id="JQAT01000002">
    <property type="protein sequence ID" value="KRN28790.1"/>
    <property type="molecule type" value="Genomic_DNA"/>
</dbReference>
<reference evidence="11 12" key="1">
    <citation type="journal article" date="2015" name="Genome Announc.">
        <title>Expanding the biotechnology potential of lactobacilli through comparative genomics of 213 strains and associated genera.</title>
        <authorList>
            <person name="Sun Z."/>
            <person name="Harris H.M."/>
            <person name="McCann A."/>
            <person name="Guo C."/>
            <person name="Argimon S."/>
            <person name="Zhang W."/>
            <person name="Yang X."/>
            <person name="Jeffery I.B."/>
            <person name="Cooney J.C."/>
            <person name="Kagawa T.F."/>
            <person name="Liu W."/>
            <person name="Song Y."/>
            <person name="Salvetti E."/>
            <person name="Wrobel A."/>
            <person name="Rasinkangas P."/>
            <person name="Parkhill J."/>
            <person name="Rea M.C."/>
            <person name="O'Sullivan O."/>
            <person name="Ritari J."/>
            <person name="Douillard F.P."/>
            <person name="Paul Ross R."/>
            <person name="Yang R."/>
            <person name="Briner A.E."/>
            <person name="Felis G.E."/>
            <person name="de Vos W.M."/>
            <person name="Barrangou R."/>
            <person name="Klaenhammer T.R."/>
            <person name="Caufield P.W."/>
            <person name="Cui Y."/>
            <person name="Zhang H."/>
            <person name="O'Toole P.W."/>
        </authorList>
    </citation>
    <scope>NUCLEOTIDE SEQUENCE [LARGE SCALE GENOMIC DNA]</scope>
    <source>
        <strain evidence="9 12">ATCC BAA-66</strain>
        <strain evidence="10 11">DSM 13344</strain>
    </source>
</reference>
<feature type="domain" description="PTS EIIA type-1" evidence="8">
    <location>
        <begin position="31"/>
        <end position="138"/>
    </location>
</feature>
<evidence type="ECO:0000256" key="3">
    <source>
        <dbReference type="ARBA" id="ARBA00022448"/>
    </source>
</evidence>
<dbReference type="Proteomes" id="UP000051751">
    <property type="component" value="Unassembled WGS sequence"/>
</dbReference>
<dbReference type="InterPro" id="IPR001127">
    <property type="entry name" value="PTS_EIIA_1_perm"/>
</dbReference>
<dbReference type="Gene3D" id="2.70.70.10">
    <property type="entry name" value="Glucose Permease (Domain IIA)"/>
    <property type="match status" value="1"/>
</dbReference>
<keyword evidence="3" id="KW-0813">Transport</keyword>
<dbReference type="GO" id="GO:0016301">
    <property type="term" value="F:kinase activity"/>
    <property type="evidence" value="ECO:0007669"/>
    <property type="project" value="UniProtKB-KW"/>
</dbReference>
<dbReference type="PROSITE" id="PS00371">
    <property type="entry name" value="PTS_EIIA_TYPE_1_HIS"/>
    <property type="match status" value="1"/>
</dbReference>
<keyword evidence="4" id="KW-0762">Sugar transport</keyword>
<proteinExistence type="predicted"/>
<evidence type="ECO:0000256" key="5">
    <source>
        <dbReference type="ARBA" id="ARBA00022679"/>
    </source>
</evidence>
<dbReference type="GO" id="GO:0005886">
    <property type="term" value="C:plasma membrane"/>
    <property type="evidence" value="ECO:0007669"/>
    <property type="project" value="UniProtKB-SubCell"/>
</dbReference>
<evidence type="ECO:0000256" key="6">
    <source>
        <dbReference type="ARBA" id="ARBA00022683"/>
    </source>
</evidence>
<evidence type="ECO:0000256" key="4">
    <source>
        <dbReference type="ARBA" id="ARBA00022597"/>
    </source>
</evidence>
<dbReference type="SUPFAM" id="SSF51261">
    <property type="entry name" value="Duplicated hybrid motif"/>
    <property type="match status" value="1"/>
</dbReference>
<gene>
    <name evidence="9" type="ORF">IV38_GL000995</name>
    <name evidence="10" type="ORF">IV40_GL000858</name>
</gene>
<keyword evidence="11" id="KW-1185">Reference proteome</keyword>
<dbReference type="InterPro" id="IPR050890">
    <property type="entry name" value="PTS_EIIA_component"/>
</dbReference>
<protein>
    <submittedName>
        <fullName evidence="9">Pts, eiia</fullName>
    </submittedName>
</protein>
<dbReference type="AlphaFoldDB" id="A0A0R2FM02"/>
<dbReference type="Pfam" id="PF00358">
    <property type="entry name" value="PTS_EIIA_1"/>
    <property type="match status" value="1"/>
</dbReference>
<name>A0A0R2FM02_9LACO</name>
<evidence type="ECO:0000313" key="10">
    <source>
        <dbReference type="EMBL" id="KRN32800.1"/>
    </source>
</evidence>
<dbReference type="PANTHER" id="PTHR45008">
    <property type="entry name" value="PTS SYSTEM GLUCOSE-SPECIFIC EIIA COMPONENT"/>
    <property type="match status" value="1"/>
</dbReference>
<dbReference type="GO" id="GO:0005737">
    <property type="term" value="C:cytoplasm"/>
    <property type="evidence" value="ECO:0007669"/>
    <property type="project" value="UniProtKB-SubCell"/>
</dbReference>
<dbReference type="PATRIC" id="fig|81857.3.peg.1000"/>
<comment type="subcellular location">
    <subcellularLocation>
        <location evidence="2">Cell membrane</location>
        <topology evidence="2">Multi-pass membrane protein</topology>
    </subcellularLocation>
    <subcellularLocation>
        <location evidence="1">Cytoplasm</location>
    </subcellularLocation>
</comment>
<keyword evidence="6" id="KW-0598">Phosphotransferase system</keyword>
<dbReference type="InterPro" id="IPR011055">
    <property type="entry name" value="Dup_hybrid_motif"/>
</dbReference>
<accession>A0A0R2FM02</accession>
<evidence type="ECO:0000256" key="1">
    <source>
        <dbReference type="ARBA" id="ARBA00004496"/>
    </source>
</evidence>
<dbReference type="PROSITE" id="PS51093">
    <property type="entry name" value="PTS_EIIA_TYPE_1"/>
    <property type="match status" value="1"/>
</dbReference>
<evidence type="ECO:0000313" key="12">
    <source>
        <dbReference type="Proteomes" id="UP000051751"/>
    </source>
</evidence>
<dbReference type="RefSeq" id="WP_057769044.1">
    <property type="nucleotide sequence ID" value="NZ_JQAT01000002.1"/>
</dbReference>
<dbReference type="GO" id="GO:0009401">
    <property type="term" value="P:phosphoenolpyruvate-dependent sugar phosphotransferase system"/>
    <property type="evidence" value="ECO:0007669"/>
    <property type="project" value="UniProtKB-KW"/>
</dbReference>
<dbReference type="OrthoDB" id="9769191at2"/>
<evidence type="ECO:0000256" key="7">
    <source>
        <dbReference type="ARBA" id="ARBA00022777"/>
    </source>
</evidence>
<evidence type="ECO:0000313" key="9">
    <source>
        <dbReference type="EMBL" id="KRN28790.1"/>
    </source>
</evidence>
<sequence>MFGFKKKQKPAAFVVVAPITGEAIPLDEVNDKVFSTKMMGDGFAVKPADGATQVVAPISGTIVALPSSQHAVGIKANVHGISVLVHIGLDTVQLKGKGFTPHVAIDQEVTAGDPVIDFDPQVMADAGLEMTTMVIFTDGYQDAIDIGSKKHTAVTAGQPILKQA</sequence>
<evidence type="ECO:0000313" key="11">
    <source>
        <dbReference type="Proteomes" id="UP000051645"/>
    </source>
</evidence>
<organism evidence="9 12">
    <name type="scientific">Lactobacillus selangorensis</name>
    <dbReference type="NCBI Taxonomy" id="81857"/>
    <lineage>
        <taxon>Bacteria</taxon>
        <taxon>Bacillati</taxon>
        <taxon>Bacillota</taxon>
        <taxon>Bacilli</taxon>
        <taxon>Lactobacillales</taxon>
        <taxon>Lactobacillaceae</taxon>
        <taxon>Lactobacillus</taxon>
    </lineage>
</organism>
<dbReference type="STRING" id="81857.IV38_GL000995"/>
<evidence type="ECO:0000259" key="8">
    <source>
        <dbReference type="PROSITE" id="PS51093"/>
    </source>
</evidence>
<evidence type="ECO:0000256" key="2">
    <source>
        <dbReference type="ARBA" id="ARBA00004651"/>
    </source>
</evidence>
<dbReference type="PANTHER" id="PTHR45008:SF1">
    <property type="entry name" value="PTS SYSTEM GLUCOSE-SPECIFIC EIIA COMPONENT"/>
    <property type="match status" value="1"/>
</dbReference>
<keyword evidence="5" id="KW-0808">Transferase</keyword>
<keyword evidence="7" id="KW-0418">Kinase</keyword>
<dbReference type="EMBL" id="JQAZ01000002">
    <property type="protein sequence ID" value="KRN32800.1"/>
    <property type="molecule type" value="Genomic_DNA"/>
</dbReference>
<dbReference type="FunFam" id="2.70.70.10:FF:000001">
    <property type="entry name" value="PTS system glucose-specific IIA component"/>
    <property type="match status" value="1"/>
</dbReference>
<dbReference type="Proteomes" id="UP000051645">
    <property type="component" value="Unassembled WGS sequence"/>
</dbReference>